<dbReference type="Proteomes" id="UP000095552">
    <property type="component" value="Unassembled WGS sequence"/>
</dbReference>
<gene>
    <name evidence="3" type="ORF">BFP71_05010</name>
</gene>
<dbReference type="PIRSF" id="PIRSF001220">
    <property type="entry name" value="L-ASNase_gatD"/>
    <property type="match status" value="1"/>
</dbReference>
<keyword evidence="4" id="KW-1185">Reference proteome</keyword>
<dbReference type="InterPro" id="IPR027474">
    <property type="entry name" value="L-asparaginase_N"/>
</dbReference>
<evidence type="ECO:0000259" key="2">
    <source>
        <dbReference type="Pfam" id="PF00710"/>
    </source>
</evidence>
<proteinExistence type="predicted"/>
<dbReference type="PIRSF" id="PIRSF500176">
    <property type="entry name" value="L_ASNase"/>
    <property type="match status" value="1"/>
</dbReference>
<dbReference type="Pfam" id="PF00710">
    <property type="entry name" value="Asparaginase"/>
    <property type="match status" value="1"/>
</dbReference>
<sequence length="164" mass="18049">MKILFIQTGGTIDKNYPKTNAGYAFEIDEPAVSRVLEKSFIGFEYEVVSLFRKDSLDVNDQDRSVLKAFLESTEHDKIIISHGSDTMPETASFVGKIPGKTIVFTGAYLPERFKESDADFNIGVAVGSVNVLTEGTFIAMNGKLMSPESCFKDAVSGLFETKEI</sequence>
<dbReference type="GO" id="GO:0004067">
    <property type="term" value="F:asparaginase activity"/>
    <property type="evidence" value="ECO:0007669"/>
    <property type="project" value="UniProtKB-UniRule"/>
</dbReference>
<accession>A0A1E5T6L5</accession>
<dbReference type="InterPro" id="IPR036152">
    <property type="entry name" value="Asp/glu_Ase-like_sf"/>
</dbReference>
<evidence type="ECO:0000256" key="1">
    <source>
        <dbReference type="PIRSR" id="PIRSR001220-1"/>
    </source>
</evidence>
<dbReference type="Gene3D" id="3.40.50.1170">
    <property type="entry name" value="L-asparaginase, N-terminal domain"/>
    <property type="match status" value="1"/>
</dbReference>
<dbReference type="PROSITE" id="PS51732">
    <property type="entry name" value="ASN_GLN_ASE_3"/>
    <property type="match status" value="1"/>
</dbReference>
<dbReference type="EMBL" id="MDGQ01000003">
    <property type="protein sequence ID" value="OEK07019.1"/>
    <property type="molecule type" value="Genomic_DNA"/>
</dbReference>
<dbReference type="InterPro" id="IPR006034">
    <property type="entry name" value="Asparaginase/glutaminase-like"/>
</dbReference>
<dbReference type="OrthoDB" id="9788068at2"/>
<dbReference type="RefSeq" id="WP_069834331.1">
    <property type="nucleotide sequence ID" value="NZ_MDGQ01000003.1"/>
</dbReference>
<dbReference type="PRINTS" id="PR00139">
    <property type="entry name" value="ASNGLNASE"/>
</dbReference>
<reference evidence="3 4" key="1">
    <citation type="submission" date="2016-08" db="EMBL/GenBank/DDBJ databases">
        <title>Draft genome of Fabibacter sp. strain SK-8.</title>
        <authorList>
            <person name="Wong S.-K."/>
            <person name="Hamasaki K."/>
            <person name="Yoshizawa S."/>
        </authorList>
    </citation>
    <scope>NUCLEOTIDE SEQUENCE [LARGE SCALE GENOMIC DNA]</scope>
    <source>
        <strain evidence="3 4">SK-8</strain>
    </source>
</reference>
<dbReference type="AlphaFoldDB" id="A0A1E5T6L5"/>
<dbReference type="InterPro" id="IPR037152">
    <property type="entry name" value="L-asparaginase_N_sf"/>
</dbReference>
<organism evidence="3 4">
    <name type="scientific">Roseivirga misakiensis</name>
    <dbReference type="NCBI Taxonomy" id="1563681"/>
    <lineage>
        <taxon>Bacteria</taxon>
        <taxon>Pseudomonadati</taxon>
        <taxon>Bacteroidota</taxon>
        <taxon>Cytophagia</taxon>
        <taxon>Cytophagales</taxon>
        <taxon>Roseivirgaceae</taxon>
        <taxon>Roseivirga</taxon>
    </lineage>
</organism>
<protein>
    <recommendedName>
        <fullName evidence="2">L-asparaginase N-terminal domain-containing protein</fullName>
    </recommendedName>
</protein>
<name>A0A1E5T6L5_9BACT</name>
<dbReference type="SUPFAM" id="SSF53774">
    <property type="entry name" value="Glutaminase/Asparaginase"/>
    <property type="match status" value="1"/>
</dbReference>
<comment type="caution">
    <text evidence="3">The sequence shown here is derived from an EMBL/GenBank/DDBJ whole genome shotgun (WGS) entry which is preliminary data.</text>
</comment>
<evidence type="ECO:0000313" key="4">
    <source>
        <dbReference type="Proteomes" id="UP000095552"/>
    </source>
</evidence>
<dbReference type="STRING" id="1563681.BFP71_05010"/>
<feature type="active site" description="O-isoaspartyl threonine intermediate" evidence="1">
    <location>
        <position position="11"/>
    </location>
</feature>
<feature type="domain" description="L-asparaginase N-terminal" evidence="2">
    <location>
        <begin position="2"/>
        <end position="152"/>
    </location>
</feature>
<evidence type="ECO:0000313" key="3">
    <source>
        <dbReference type="EMBL" id="OEK07019.1"/>
    </source>
</evidence>